<keyword evidence="2" id="KW-0472">Membrane</keyword>
<sequence>MNPSEQQRFTIVARGCTTPMVILVVVGILLLGAAIPLCIIVEPWFLGIGIPFPLMPILIGLVFGGLYGQRTTITVDMADSSFVMTVKDGFLRRMMSCCCKSGMVGTHTYKFTDVLRVNSTPALGQSVVVIYFVNGYIFNSVTNFKTVDAMRFGQAVNGYLMQHAPQNLEAARTLPPPQHGYGMQAGYPPLTGYALPPSYGQQPVGYVGSSQPPPVLYSAPQQPVAATGPDQTISKE</sequence>
<evidence type="ECO:0000256" key="1">
    <source>
        <dbReference type="SAM" id="MobiDB-lite"/>
    </source>
</evidence>
<evidence type="ECO:0000313" key="4">
    <source>
        <dbReference type="Proteomes" id="UP001281761"/>
    </source>
</evidence>
<keyword evidence="2" id="KW-1133">Transmembrane helix</keyword>
<proteinExistence type="predicted"/>
<feature type="transmembrane region" description="Helical" evidence="2">
    <location>
        <begin position="21"/>
        <end position="42"/>
    </location>
</feature>
<evidence type="ECO:0000313" key="3">
    <source>
        <dbReference type="EMBL" id="KAK2944076.1"/>
    </source>
</evidence>
<comment type="caution">
    <text evidence="3">The sequence shown here is derived from an EMBL/GenBank/DDBJ whole genome shotgun (WGS) entry which is preliminary data.</text>
</comment>
<dbReference type="Proteomes" id="UP001281761">
    <property type="component" value="Unassembled WGS sequence"/>
</dbReference>
<keyword evidence="4" id="KW-1185">Reference proteome</keyword>
<reference evidence="3 4" key="1">
    <citation type="journal article" date="2022" name="bioRxiv">
        <title>Genomics of Preaxostyla Flagellates Illuminates Evolutionary Transitions and the Path Towards Mitochondrial Loss.</title>
        <authorList>
            <person name="Novak L.V.F."/>
            <person name="Treitli S.C."/>
            <person name="Pyrih J."/>
            <person name="Halakuc P."/>
            <person name="Pipaliya S.V."/>
            <person name="Vacek V."/>
            <person name="Brzon O."/>
            <person name="Soukal P."/>
            <person name="Eme L."/>
            <person name="Dacks J.B."/>
            <person name="Karnkowska A."/>
            <person name="Elias M."/>
            <person name="Hampl V."/>
        </authorList>
    </citation>
    <scope>NUCLEOTIDE SEQUENCE [LARGE SCALE GENOMIC DNA]</scope>
    <source>
        <strain evidence="3">NAU3</strain>
        <tissue evidence="3">Gut</tissue>
    </source>
</reference>
<feature type="transmembrane region" description="Helical" evidence="2">
    <location>
        <begin position="48"/>
        <end position="67"/>
    </location>
</feature>
<organism evidence="3 4">
    <name type="scientific">Blattamonas nauphoetae</name>
    <dbReference type="NCBI Taxonomy" id="2049346"/>
    <lineage>
        <taxon>Eukaryota</taxon>
        <taxon>Metamonada</taxon>
        <taxon>Preaxostyla</taxon>
        <taxon>Oxymonadida</taxon>
        <taxon>Blattamonas</taxon>
    </lineage>
</organism>
<dbReference type="EMBL" id="JARBJD010000315">
    <property type="protein sequence ID" value="KAK2944076.1"/>
    <property type="molecule type" value="Genomic_DNA"/>
</dbReference>
<protein>
    <recommendedName>
        <fullName evidence="5">Transmembrane protein</fullName>
    </recommendedName>
</protein>
<gene>
    <name evidence="3" type="ORF">BLNAU_20993</name>
</gene>
<keyword evidence="2" id="KW-0812">Transmembrane</keyword>
<accession>A0ABQ9WX26</accession>
<feature type="region of interest" description="Disordered" evidence="1">
    <location>
        <begin position="204"/>
        <end position="236"/>
    </location>
</feature>
<evidence type="ECO:0008006" key="5">
    <source>
        <dbReference type="Google" id="ProtNLM"/>
    </source>
</evidence>
<name>A0ABQ9WX26_9EUKA</name>
<evidence type="ECO:0000256" key="2">
    <source>
        <dbReference type="SAM" id="Phobius"/>
    </source>
</evidence>